<dbReference type="SUPFAM" id="SSF50630">
    <property type="entry name" value="Acid proteases"/>
    <property type="match status" value="1"/>
</dbReference>
<organism evidence="2 3">
    <name type="scientific">Mangrovicoccus algicola</name>
    <dbReference type="NCBI Taxonomy" id="2771008"/>
    <lineage>
        <taxon>Bacteria</taxon>
        <taxon>Pseudomonadati</taxon>
        <taxon>Pseudomonadota</taxon>
        <taxon>Alphaproteobacteria</taxon>
        <taxon>Rhodobacterales</taxon>
        <taxon>Paracoccaceae</taxon>
        <taxon>Mangrovicoccus</taxon>
    </lineage>
</organism>
<proteinExistence type="predicted"/>
<dbReference type="Proteomes" id="UP000609121">
    <property type="component" value="Unassembled WGS sequence"/>
</dbReference>
<dbReference type="InterPro" id="IPR021109">
    <property type="entry name" value="Peptidase_aspartic_dom_sf"/>
</dbReference>
<dbReference type="NCBIfam" id="TIGR02281">
    <property type="entry name" value="clan_AA_DTGA"/>
    <property type="match status" value="1"/>
</dbReference>
<keyword evidence="1" id="KW-1133">Transmembrane helix</keyword>
<feature type="transmembrane region" description="Helical" evidence="1">
    <location>
        <begin position="6"/>
        <end position="27"/>
    </location>
</feature>
<keyword evidence="2" id="KW-0645">Protease</keyword>
<feature type="transmembrane region" description="Helical" evidence="1">
    <location>
        <begin position="34"/>
        <end position="55"/>
    </location>
</feature>
<keyword evidence="1" id="KW-0472">Membrane</keyword>
<comment type="caution">
    <text evidence="2">The sequence shown here is derived from an EMBL/GenBank/DDBJ whole genome shotgun (WGS) entry which is preliminary data.</text>
</comment>
<dbReference type="InterPro" id="IPR034122">
    <property type="entry name" value="Retropepsin-like_bacterial"/>
</dbReference>
<dbReference type="GO" id="GO:0004190">
    <property type="term" value="F:aspartic-type endopeptidase activity"/>
    <property type="evidence" value="ECO:0007669"/>
    <property type="project" value="InterPro"/>
</dbReference>
<dbReference type="EC" id="3.4.23.-" evidence="2"/>
<dbReference type="Pfam" id="PF13975">
    <property type="entry name" value="gag-asp_proteas"/>
    <property type="match status" value="1"/>
</dbReference>
<dbReference type="RefSeq" id="WP_193180749.1">
    <property type="nucleotide sequence ID" value="NZ_JACVXA010000012.1"/>
</dbReference>
<protein>
    <submittedName>
        <fullName evidence="2">TIGR02281 family clan AA aspartic protease</fullName>
        <ecNumber evidence="2">3.4.23.-</ecNumber>
    </submittedName>
</protein>
<dbReference type="PROSITE" id="PS00141">
    <property type="entry name" value="ASP_PROTEASE"/>
    <property type="match status" value="1"/>
</dbReference>
<sequence length="192" mass="20788">MTEDQIAHLARHLLILGVIGGALLLAFRGRMLQALRLGVIWGLLFLAVTLGYALWKDVGNGRMQSQVFTSTGEISVPRGPDGHYHLTMRIDGTPVRFIVDTGATDIVLSREDARRIGIDPDSLAFFGSAQTANGTVQTARIVLGEVQIGEIADRNVPARVNGGDMAGSLLGMRYLESFAAIEIRDGRMTLTR</sequence>
<name>A0A8J6YUD2_9RHOB</name>
<evidence type="ECO:0000313" key="3">
    <source>
        <dbReference type="Proteomes" id="UP000609121"/>
    </source>
</evidence>
<dbReference type="CDD" id="cd05483">
    <property type="entry name" value="retropepsin_like_bacteria"/>
    <property type="match status" value="1"/>
</dbReference>
<dbReference type="GO" id="GO:0006508">
    <property type="term" value="P:proteolysis"/>
    <property type="evidence" value="ECO:0007669"/>
    <property type="project" value="UniProtKB-KW"/>
</dbReference>
<gene>
    <name evidence="2" type="ORF">ICN82_06030</name>
</gene>
<reference evidence="2" key="1">
    <citation type="submission" date="2020-09" db="EMBL/GenBank/DDBJ databases">
        <title>A novel bacterium of genus Mangrovicoccus, isolated from South China Sea.</title>
        <authorList>
            <person name="Huang H."/>
            <person name="Mo K."/>
            <person name="Hu Y."/>
        </authorList>
    </citation>
    <scope>NUCLEOTIDE SEQUENCE</scope>
    <source>
        <strain evidence="2">HB182678</strain>
    </source>
</reference>
<keyword evidence="2" id="KW-0378">Hydrolase</keyword>
<accession>A0A8J6YUD2</accession>
<keyword evidence="1" id="KW-0812">Transmembrane</keyword>
<evidence type="ECO:0000256" key="1">
    <source>
        <dbReference type="SAM" id="Phobius"/>
    </source>
</evidence>
<dbReference type="EMBL" id="JACVXA010000012">
    <property type="protein sequence ID" value="MBE3637762.1"/>
    <property type="molecule type" value="Genomic_DNA"/>
</dbReference>
<dbReference type="AlphaFoldDB" id="A0A8J6YUD2"/>
<keyword evidence="3" id="KW-1185">Reference proteome</keyword>
<evidence type="ECO:0000313" key="2">
    <source>
        <dbReference type="EMBL" id="MBE3637762.1"/>
    </source>
</evidence>
<dbReference type="InterPro" id="IPR001969">
    <property type="entry name" value="Aspartic_peptidase_AS"/>
</dbReference>
<dbReference type="Gene3D" id="2.40.70.10">
    <property type="entry name" value="Acid Proteases"/>
    <property type="match status" value="1"/>
</dbReference>
<dbReference type="InterPro" id="IPR011969">
    <property type="entry name" value="Clan_AA_Asp_peptidase_C"/>
</dbReference>